<dbReference type="NCBIfam" id="TIGR02605">
    <property type="entry name" value="CxxC_CxxC_SSSS"/>
    <property type="match status" value="1"/>
</dbReference>
<evidence type="ECO:0000313" key="3">
    <source>
        <dbReference type="EMBL" id="GAA2094561.1"/>
    </source>
</evidence>
<evidence type="ECO:0000259" key="2">
    <source>
        <dbReference type="SMART" id="SM00834"/>
    </source>
</evidence>
<evidence type="ECO:0000256" key="1">
    <source>
        <dbReference type="SAM" id="MobiDB-lite"/>
    </source>
</evidence>
<gene>
    <name evidence="3" type="ORF">GCM10009823_13640</name>
</gene>
<reference evidence="3 4" key="1">
    <citation type="journal article" date="2019" name="Int. J. Syst. Evol. Microbiol.">
        <title>The Global Catalogue of Microorganisms (GCM) 10K type strain sequencing project: providing services to taxonomists for standard genome sequencing and annotation.</title>
        <authorList>
            <consortium name="The Broad Institute Genomics Platform"/>
            <consortium name="The Broad Institute Genome Sequencing Center for Infectious Disease"/>
            <person name="Wu L."/>
            <person name="Ma J."/>
        </authorList>
    </citation>
    <scope>NUCLEOTIDE SEQUENCE [LARGE SCALE GENOMIC DNA]</scope>
    <source>
        <strain evidence="3 4">JCM 15900</strain>
    </source>
</reference>
<proteinExistence type="predicted"/>
<comment type="caution">
    <text evidence="3">The sequence shown here is derived from an EMBL/GenBank/DDBJ whole genome shotgun (WGS) entry which is preliminary data.</text>
</comment>
<keyword evidence="4" id="KW-1185">Reference proteome</keyword>
<feature type="region of interest" description="Disordered" evidence="1">
    <location>
        <begin position="100"/>
        <end position="138"/>
    </location>
</feature>
<dbReference type="InterPro" id="IPR013429">
    <property type="entry name" value="Regulatory_FmdB_Zinc_ribbon"/>
</dbReference>
<organism evidence="3 4">
    <name type="scientific">Brevibacterium salitolerans</name>
    <dbReference type="NCBI Taxonomy" id="1403566"/>
    <lineage>
        <taxon>Bacteria</taxon>
        <taxon>Bacillati</taxon>
        <taxon>Actinomycetota</taxon>
        <taxon>Actinomycetes</taxon>
        <taxon>Micrococcales</taxon>
        <taxon>Brevibacteriaceae</taxon>
        <taxon>Brevibacterium</taxon>
    </lineage>
</organism>
<dbReference type="SMART" id="SM00834">
    <property type="entry name" value="CxxC_CXXC_SSSS"/>
    <property type="match status" value="1"/>
</dbReference>
<name>A0ABN2WNB2_9MICO</name>
<accession>A0ABN2WNB2</accession>
<feature type="domain" description="Putative regulatory protein FmdB zinc ribbon" evidence="2">
    <location>
        <begin position="45"/>
        <end position="84"/>
    </location>
</feature>
<sequence>MRAGPVPRNFRGRDACTAVYAEGEAGVPQSTGGAGAYDDGRTALPIYEFRCENAHRHDHTLPMSRSDSSLPCPECGMESRRILSAPRLGRLGSAEAKLIARTESTAQTPGVVSRVPGAGNRAAAKVTRDPRHAKLPRP</sequence>
<dbReference type="EMBL" id="BAAAPZ010000004">
    <property type="protein sequence ID" value="GAA2094561.1"/>
    <property type="molecule type" value="Genomic_DNA"/>
</dbReference>
<dbReference type="Proteomes" id="UP001500984">
    <property type="component" value="Unassembled WGS sequence"/>
</dbReference>
<protein>
    <recommendedName>
        <fullName evidence="2">Putative regulatory protein FmdB zinc ribbon domain-containing protein</fullName>
    </recommendedName>
</protein>
<evidence type="ECO:0000313" key="4">
    <source>
        <dbReference type="Proteomes" id="UP001500984"/>
    </source>
</evidence>